<dbReference type="CDD" id="cd11577">
    <property type="entry name" value="GH71"/>
    <property type="match status" value="1"/>
</dbReference>
<proteinExistence type="predicted"/>
<evidence type="ECO:0000313" key="2">
    <source>
        <dbReference type="Proteomes" id="UP000055045"/>
    </source>
</evidence>
<keyword evidence="2" id="KW-1185">Reference proteome</keyword>
<dbReference type="AlphaFoldDB" id="A0A101ME22"/>
<name>A0A101ME22_PENFR</name>
<comment type="caution">
    <text evidence="1">The sequence shown here is derived from an EMBL/GenBank/DDBJ whole genome shotgun (WGS) entry which is preliminary data.</text>
</comment>
<dbReference type="InterPro" id="IPR005197">
    <property type="entry name" value="Glyco_hydro_71"/>
</dbReference>
<dbReference type="GO" id="GO:0051118">
    <property type="term" value="F:glucan endo-1,3-alpha-glucosidase activity"/>
    <property type="evidence" value="ECO:0007669"/>
    <property type="project" value="InterPro"/>
</dbReference>
<organism evidence="1 2">
    <name type="scientific">Penicillium freii</name>
    <dbReference type="NCBI Taxonomy" id="48697"/>
    <lineage>
        <taxon>Eukaryota</taxon>
        <taxon>Fungi</taxon>
        <taxon>Dikarya</taxon>
        <taxon>Ascomycota</taxon>
        <taxon>Pezizomycotina</taxon>
        <taxon>Eurotiomycetes</taxon>
        <taxon>Eurotiomycetidae</taxon>
        <taxon>Eurotiales</taxon>
        <taxon>Aspergillaceae</taxon>
        <taxon>Penicillium</taxon>
    </lineage>
</organism>
<protein>
    <submittedName>
        <fullName evidence="1">Uncharacterized protein</fullName>
    </submittedName>
</protein>
<sequence length="622" mass="68634">MQVSNSPPDSVHVQQQNKNIDNLYKGRSYFSSHSPYLCATYLYSLSHTRRLTQVDMKSTIFLILSLWRGVQNAQAAAVFAHFMVFNSENFTVYDWEINIAEAQRAHIDAFALNIAYNFPTNNRSLANAFTAANTLDFQLLFSFDYVGNGAWPEGEVIGLLRKYGNNKAYYQHNGKPFVSTFEGSSNATDWATIKRYTDCFFVPGWSALGAKEALAVAPGVPDGLFSWAAWPEGPDPMNTYIDSTYMQWLKDTGELPYMMPVSPWFYTNLPGYGKNWIWNGDNLWYDRWQEVISLKPEFVEIISWNDYGESHYIGPLHEGAYATFEIGNASYNYAAGHPHDGWRDFLPFVIDVYKGARANVSTEGVTAWFRQAPGKACTNGGTMGNTETHGQKEFPPTDVLKDEVFFSALLKSAADVDVSVDIGGVVQNGKWKNKPHGPIGLYHGSVPFDGNTGEVVVTVSRRGETVAKMRGASISESCLDDIQNWNAWVGTNLANNTISRHPPPSPAPTAVSAASTLLALGRIPWTIVFVALVAGMVAATATPVQHETLVLTVPISEVSPSVYSPETGGDDARSLYSYGTTYGSYPINDYTFTTTTTAPVTPFISTGATSFAYDASWNLDWS</sequence>
<evidence type="ECO:0000313" key="1">
    <source>
        <dbReference type="EMBL" id="KUM58856.1"/>
    </source>
</evidence>
<dbReference type="STRING" id="48697.A0A101ME22"/>
<dbReference type="EMBL" id="LLXE01000257">
    <property type="protein sequence ID" value="KUM58856.1"/>
    <property type="molecule type" value="Genomic_DNA"/>
</dbReference>
<dbReference type="Proteomes" id="UP000055045">
    <property type="component" value="Unassembled WGS sequence"/>
</dbReference>
<dbReference type="Gene3D" id="3.20.20.80">
    <property type="entry name" value="Glycosidases"/>
    <property type="match status" value="1"/>
</dbReference>
<reference evidence="1 2" key="1">
    <citation type="submission" date="2015-10" db="EMBL/GenBank/DDBJ databases">
        <title>Genome sequencing of Penicillium freii.</title>
        <authorList>
            <person name="Nguyen H.D."/>
            <person name="Visagie C.M."/>
            <person name="Seifert K.A."/>
        </authorList>
    </citation>
    <scope>NUCLEOTIDE SEQUENCE [LARGE SCALE GENOMIC DNA]</scope>
    <source>
        <strain evidence="1 2">DAOM 242723</strain>
    </source>
</reference>
<dbReference type="Pfam" id="PF03659">
    <property type="entry name" value="Glyco_hydro_71"/>
    <property type="match status" value="1"/>
</dbReference>
<gene>
    <name evidence="1" type="ORF">ACN42_g8290</name>
</gene>
<accession>A0A101ME22</accession>